<gene>
    <name evidence="1" type="ORF">SDC9_53954</name>
</gene>
<sequence>MAVYTITTCHKGTGTSFNVADFNTEYSLRRPYNLYEPYWMQDDAFGTNAELSPNAWINRLNYDPETEDKYNRKELERLGAYKNHEWLKKRMIWAYNKSGKATASDPTEWK</sequence>
<protein>
    <submittedName>
        <fullName evidence="1">Uncharacterized protein</fullName>
    </submittedName>
</protein>
<proteinExistence type="predicted"/>
<dbReference type="AlphaFoldDB" id="A0A644WVD7"/>
<reference evidence="1" key="1">
    <citation type="submission" date="2019-08" db="EMBL/GenBank/DDBJ databases">
        <authorList>
            <person name="Kucharzyk K."/>
            <person name="Murdoch R.W."/>
            <person name="Higgins S."/>
            <person name="Loffler F."/>
        </authorList>
    </citation>
    <scope>NUCLEOTIDE SEQUENCE</scope>
</reference>
<name>A0A644WVD7_9ZZZZ</name>
<comment type="caution">
    <text evidence="1">The sequence shown here is derived from an EMBL/GenBank/DDBJ whole genome shotgun (WGS) entry which is preliminary data.</text>
</comment>
<dbReference type="EMBL" id="VSSQ01001360">
    <property type="protein sequence ID" value="MPM07647.1"/>
    <property type="molecule type" value="Genomic_DNA"/>
</dbReference>
<organism evidence="1">
    <name type="scientific">bioreactor metagenome</name>
    <dbReference type="NCBI Taxonomy" id="1076179"/>
    <lineage>
        <taxon>unclassified sequences</taxon>
        <taxon>metagenomes</taxon>
        <taxon>ecological metagenomes</taxon>
    </lineage>
</organism>
<evidence type="ECO:0000313" key="1">
    <source>
        <dbReference type="EMBL" id="MPM07647.1"/>
    </source>
</evidence>
<accession>A0A644WVD7</accession>